<keyword evidence="2 7" id="KW-0812">Transmembrane</keyword>
<dbReference type="GO" id="GO:0016887">
    <property type="term" value="F:ATP hydrolysis activity"/>
    <property type="evidence" value="ECO:0007669"/>
    <property type="project" value="InterPro"/>
</dbReference>
<proteinExistence type="predicted"/>
<evidence type="ECO:0000259" key="8">
    <source>
        <dbReference type="Pfam" id="PF00689"/>
    </source>
</evidence>
<dbReference type="GO" id="GO:0005886">
    <property type="term" value="C:plasma membrane"/>
    <property type="evidence" value="ECO:0007669"/>
    <property type="project" value="TreeGrafter"/>
</dbReference>
<dbReference type="PRINTS" id="PR00119">
    <property type="entry name" value="CATATPASE"/>
</dbReference>
<dbReference type="Proteomes" id="UP001310594">
    <property type="component" value="Unassembled WGS sequence"/>
</dbReference>
<comment type="subcellular location">
    <subcellularLocation>
        <location evidence="1">Membrane</location>
    </subcellularLocation>
</comment>
<dbReference type="Gene3D" id="3.40.50.1000">
    <property type="entry name" value="HAD superfamily/HAD-like"/>
    <property type="match status" value="1"/>
</dbReference>
<dbReference type="Pfam" id="PF08282">
    <property type="entry name" value="Hydrolase_3"/>
    <property type="match status" value="1"/>
</dbReference>
<dbReference type="GO" id="GO:0006874">
    <property type="term" value="P:intracellular calcium ion homeostasis"/>
    <property type="evidence" value="ECO:0007669"/>
    <property type="project" value="TreeGrafter"/>
</dbReference>
<feature type="transmembrane region" description="Helical" evidence="7">
    <location>
        <begin position="499"/>
        <end position="519"/>
    </location>
</feature>
<dbReference type="InterPro" id="IPR001757">
    <property type="entry name" value="P_typ_ATPase"/>
</dbReference>
<keyword evidence="4" id="KW-0460">Magnesium</keyword>
<keyword evidence="5 7" id="KW-1133">Transmembrane helix</keyword>
<evidence type="ECO:0000256" key="6">
    <source>
        <dbReference type="ARBA" id="ARBA00023136"/>
    </source>
</evidence>
<feature type="transmembrane region" description="Helical" evidence="7">
    <location>
        <begin position="350"/>
        <end position="370"/>
    </location>
</feature>
<dbReference type="GO" id="GO:0005524">
    <property type="term" value="F:ATP binding"/>
    <property type="evidence" value="ECO:0007669"/>
    <property type="project" value="InterPro"/>
</dbReference>
<keyword evidence="6 7" id="KW-0472">Membrane</keyword>
<evidence type="ECO:0000313" key="9">
    <source>
        <dbReference type="EMBL" id="KAK5691360.1"/>
    </source>
</evidence>
<dbReference type="Gene3D" id="1.20.1110.10">
    <property type="entry name" value="Calcium-transporting ATPase, transmembrane domain"/>
    <property type="match status" value="1"/>
</dbReference>
<sequence length="590" mass="64904">MTVVTGTFGDLSFDDKNQAGDEVKSVAFARMLSKEKQRHLIESMALNSTAFETEDNGVATFVGSKAETALLTFAKTLGMANLAEERASASIVQLMPFDSARKCMGAVQKLPTGSYRLLVKGASEILLRHCSFVKSSVSVAALEGLQRESLEDVIDQYAKQSFRTIAVIEHEFKQWPWRWCHSAMVTGDNAVTAKAIATDCKIYTDGIVMEGLVFRNLPEEQFAATLPKLQVLARSSPEDKRILVTRLRAMCEIVAVTGDGTNDVPALKAADIGFSMGIAGTEVAKEASAIILMDDNFSSILTALMWGRAVNDAVRKFLQFQITVNIGAVILTFVSAVANDSMRSVLTTVQLLWINLIMDSLAALALATNLPTEEILDYKPQARNAALISVTMWKIIIGQTIYQLIVTFVLYYARPSILNYVIDGDEIRSVVFNAFVWMQIFNMFNARRLDNKFNVLQGVFSNYFFLIILAIMVGCQIMIVFVGGRAFQILAGGISGQDWGISIVLGALSLPFAILIRIFPDPWFTATARVCGTPVMAVLNPTGRAMHAFANKLRGLRRKKPESQSVSDRAEIEEKVVDMEKRADVENGHA</sequence>
<organism evidence="9 10">
    <name type="scientific">Elasticomyces elasticus</name>
    <dbReference type="NCBI Taxonomy" id="574655"/>
    <lineage>
        <taxon>Eukaryota</taxon>
        <taxon>Fungi</taxon>
        <taxon>Dikarya</taxon>
        <taxon>Ascomycota</taxon>
        <taxon>Pezizomycotina</taxon>
        <taxon>Dothideomycetes</taxon>
        <taxon>Dothideomycetidae</taxon>
        <taxon>Mycosphaerellales</taxon>
        <taxon>Teratosphaeriaceae</taxon>
        <taxon>Elasticomyces</taxon>
    </lineage>
</organism>
<dbReference type="Pfam" id="PF13246">
    <property type="entry name" value="Cation_ATPase"/>
    <property type="match status" value="1"/>
</dbReference>
<dbReference type="NCBIfam" id="TIGR01494">
    <property type="entry name" value="ATPase_P-type"/>
    <property type="match status" value="1"/>
</dbReference>
<dbReference type="Gene3D" id="3.40.1110.10">
    <property type="entry name" value="Calcium-transporting ATPase, cytoplasmic domain N"/>
    <property type="match status" value="1"/>
</dbReference>
<dbReference type="SUPFAM" id="SSF56784">
    <property type="entry name" value="HAD-like"/>
    <property type="match status" value="1"/>
</dbReference>
<protein>
    <submittedName>
        <fullName evidence="9">Plasma membrane calcium</fullName>
    </submittedName>
</protein>
<name>A0AAN7W1S4_9PEZI</name>
<dbReference type="SUPFAM" id="SSF81660">
    <property type="entry name" value="Metal cation-transporting ATPase, ATP-binding domain N"/>
    <property type="match status" value="1"/>
</dbReference>
<feature type="transmembrane region" description="Helical" evidence="7">
    <location>
        <begin position="317"/>
        <end position="338"/>
    </location>
</feature>
<evidence type="ECO:0000256" key="3">
    <source>
        <dbReference type="ARBA" id="ARBA00022723"/>
    </source>
</evidence>
<evidence type="ECO:0000256" key="4">
    <source>
        <dbReference type="ARBA" id="ARBA00022842"/>
    </source>
</evidence>
<feature type="domain" description="Cation-transporting P-type ATPase C-terminal" evidence="8">
    <location>
        <begin position="344"/>
        <end position="518"/>
    </location>
</feature>
<dbReference type="PANTHER" id="PTHR24093:SF346">
    <property type="entry name" value="CALCIUM-TRANSPORTING ATPASE"/>
    <property type="match status" value="1"/>
</dbReference>
<reference evidence="9" key="1">
    <citation type="submission" date="2023-08" db="EMBL/GenBank/DDBJ databases">
        <title>Black Yeasts Isolated from many extreme environments.</title>
        <authorList>
            <person name="Coleine C."/>
            <person name="Stajich J.E."/>
            <person name="Selbmann L."/>
        </authorList>
    </citation>
    <scope>NUCLEOTIDE SEQUENCE</scope>
    <source>
        <strain evidence="9">CCFEE 5810</strain>
    </source>
</reference>
<evidence type="ECO:0000256" key="2">
    <source>
        <dbReference type="ARBA" id="ARBA00022692"/>
    </source>
</evidence>
<dbReference type="InterPro" id="IPR023298">
    <property type="entry name" value="ATPase_P-typ_TM_dom_sf"/>
</dbReference>
<accession>A0AAN7W1S4</accession>
<dbReference type="EMBL" id="JAVRQU010000021">
    <property type="protein sequence ID" value="KAK5691360.1"/>
    <property type="molecule type" value="Genomic_DNA"/>
</dbReference>
<dbReference type="InterPro" id="IPR023299">
    <property type="entry name" value="ATPase_P-typ_cyto_dom_N"/>
</dbReference>
<gene>
    <name evidence="9" type="primary">PMC1_3</name>
    <name evidence="9" type="ORF">LTR97_011352</name>
</gene>
<evidence type="ECO:0000256" key="1">
    <source>
        <dbReference type="ARBA" id="ARBA00004370"/>
    </source>
</evidence>
<comment type="caution">
    <text evidence="9">The sequence shown here is derived from an EMBL/GenBank/DDBJ whole genome shotgun (WGS) entry which is preliminary data.</text>
</comment>
<keyword evidence="3" id="KW-0479">Metal-binding</keyword>
<evidence type="ECO:0000256" key="7">
    <source>
        <dbReference type="SAM" id="Phobius"/>
    </source>
</evidence>
<dbReference type="GO" id="GO:0046872">
    <property type="term" value="F:metal ion binding"/>
    <property type="evidence" value="ECO:0007669"/>
    <property type="project" value="UniProtKB-KW"/>
</dbReference>
<dbReference type="InterPro" id="IPR023214">
    <property type="entry name" value="HAD_sf"/>
</dbReference>
<dbReference type="SUPFAM" id="SSF81665">
    <property type="entry name" value="Calcium ATPase, transmembrane domain M"/>
    <property type="match status" value="1"/>
</dbReference>
<dbReference type="AlphaFoldDB" id="A0AAN7W1S4"/>
<dbReference type="GO" id="GO:0005388">
    <property type="term" value="F:P-type calcium transporter activity"/>
    <property type="evidence" value="ECO:0007669"/>
    <property type="project" value="TreeGrafter"/>
</dbReference>
<evidence type="ECO:0000256" key="5">
    <source>
        <dbReference type="ARBA" id="ARBA00022989"/>
    </source>
</evidence>
<dbReference type="InterPro" id="IPR036412">
    <property type="entry name" value="HAD-like_sf"/>
</dbReference>
<dbReference type="InterPro" id="IPR006068">
    <property type="entry name" value="ATPase_P-typ_cation-transptr_C"/>
</dbReference>
<dbReference type="PANTHER" id="PTHR24093">
    <property type="entry name" value="CATION TRANSPORTING ATPASE"/>
    <property type="match status" value="1"/>
</dbReference>
<dbReference type="Pfam" id="PF00689">
    <property type="entry name" value="Cation_ATPase_C"/>
    <property type="match status" value="1"/>
</dbReference>
<evidence type="ECO:0000313" key="10">
    <source>
        <dbReference type="Proteomes" id="UP001310594"/>
    </source>
</evidence>
<feature type="transmembrane region" description="Helical" evidence="7">
    <location>
        <begin position="391"/>
        <end position="412"/>
    </location>
</feature>
<feature type="transmembrane region" description="Helical" evidence="7">
    <location>
        <begin position="464"/>
        <end position="487"/>
    </location>
</feature>